<evidence type="ECO:0000313" key="2">
    <source>
        <dbReference type="Proteomes" id="UP000198211"/>
    </source>
</evidence>
<dbReference type="Gene3D" id="3.90.190.10">
    <property type="entry name" value="Protein tyrosine phosphatase superfamily"/>
    <property type="match status" value="1"/>
</dbReference>
<proteinExistence type="predicted"/>
<keyword evidence="2" id="KW-1185">Reference proteome</keyword>
<dbReference type="Proteomes" id="UP000198211">
    <property type="component" value="Unassembled WGS sequence"/>
</dbReference>
<sequence>MRNLRFCIAYAELEKLMPSSEGDDDVAWKRRLFREELTGFHHCVANNVTHEDVMNHARESLRLAWKDCVSQDDVANENWERIGPEDVRVGVLNDLQLVAPGIWIGSTDTLTDSHILDERDIQHLVYCTTTQGDTRITDGYTSISCRAHHVVKLFDLPRQQLEDLLADVDGVEQLKTISSTSCSEFIHIASVLNSLIVGKSGMLLYCDNGISTSIAMCAALLMTRYKFPLHIVMPLIKAARRDTSQSKHLSFQLEQIDFKE</sequence>
<dbReference type="AlphaFoldDB" id="A0A225VUP2"/>
<dbReference type="EMBL" id="NBNE01003053">
    <property type="protein sequence ID" value="OWZ08699.1"/>
    <property type="molecule type" value="Genomic_DNA"/>
</dbReference>
<gene>
    <name evidence="1" type="ORF">PHMEG_00018713</name>
</gene>
<dbReference type="STRING" id="4795.A0A225VUP2"/>
<evidence type="ECO:0000313" key="1">
    <source>
        <dbReference type="EMBL" id="OWZ08699.1"/>
    </source>
</evidence>
<accession>A0A225VUP2</accession>
<comment type="caution">
    <text evidence="1">The sequence shown here is derived from an EMBL/GenBank/DDBJ whole genome shotgun (WGS) entry which is preliminary data.</text>
</comment>
<dbReference type="SUPFAM" id="SSF52799">
    <property type="entry name" value="(Phosphotyrosine protein) phosphatases II"/>
    <property type="match status" value="1"/>
</dbReference>
<dbReference type="OrthoDB" id="9979246at2759"/>
<organism evidence="1 2">
    <name type="scientific">Phytophthora megakarya</name>
    <dbReference type="NCBI Taxonomy" id="4795"/>
    <lineage>
        <taxon>Eukaryota</taxon>
        <taxon>Sar</taxon>
        <taxon>Stramenopiles</taxon>
        <taxon>Oomycota</taxon>
        <taxon>Peronosporomycetes</taxon>
        <taxon>Peronosporales</taxon>
        <taxon>Peronosporaceae</taxon>
        <taxon>Phytophthora</taxon>
    </lineage>
</organism>
<protein>
    <submittedName>
        <fullName evidence="1">Uncharacterized protein</fullName>
    </submittedName>
</protein>
<dbReference type="InterPro" id="IPR029021">
    <property type="entry name" value="Prot-tyrosine_phosphatase-like"/>
</dbReference>
<reference evidence="2" key="1">
    <citation type="submission" date="2017-03" db="EMBL/GenBank/DDBJ databases">
        <title>Phytopthora megakarya and P. palmivora, two closely related causual agents of cacao black pod achieved similar genome size and gene model numbers by different mechanisms.</title>
        <authorList>
            <person name="Ali S."/>
            <person name="Shao J."/>
            <person name="Larry D.J."/>
            <person name="Kronmiller B."/>
            <person name="Shen D."/>
            <person name="Strem M.D."/>
            <person name="Melnick R.L."/>
            <person name="Guiltinan M.J."/>
            <person name="Tyler B.M."/>
            <person name="Meinhardt L.W."/>
            <person name="Bailey B.A."/>
        </authorList>
    </citation>
    <scope>NUCLEOTIDE SEQUENCE [LARGE SCALE GENOMIC DNA]</scope>
    <source>
        <strain evidence="2">zdho120</strain>
    </source>
</reference>
<name>A0A225VUP2_9STRA</name>